<dbReference type="AlphaFoldDB" id="A0A7M7J7I0"/>
<dbReference type="GeneID" id="111244769"/>
<dbReference type="Proteomes" id="UP000594260">
    <property type="component" value="Unplaced"/>
</dbReference>
<reference evidence="1" key="1">
    <citation type="submission" date="2021-01" db="UniProtKB">
        <authorList>
            <consortium name="EnsemblMetazoa"/>
        </authorList>
    </citation>
    <scope>IDENTIFICATION</scope>
</reference>
<name>A0A7M7J7I0_VARDE</name>
<proteinExistence type="predicted"/>
<dbReference type="EnsemblMetazoa" id="XM_022792168">
    <property type="protein sequence ID" value="XP_022647903"/>
    <property type="gene ID" value="LOC111244769"/>
</dbReference>
<dbReference type="InParanoid" id="A0A7M7J7I0"/>
<sequence>MAAQQQSGNFLRSIFEFDEALHSFISNDNLAMAEQLGLFLTLHKVEHAETFYKHIVGLRLINQITASLQLNTDPNKALRTQTVLSIVEYIKTNPRCREDELQAQIMRQIEAFAQSVQ</sequence>
<evidence type="ECO:0000313" key="2">
    <source>
        <dbReference type="Proteomes" id="UP000594260"/>
    </source>
</evidence>
<dbReference type="RefSeq" id="XP_022647903.1">
    <property type="nucleotide sequence ID" value="XM_022792168.1"/>
</dbReference>
<protein>
    <submittedName>
        <fullName evidence="1">Uncharacterized protein</fullName>
    </submittedName>
</protein>
<evidence type="ECO:0000313" key="1">
    <source>
        <dbReference type="EnsemblMetazoa" id="XP_022647903"/>
    </source>
</evidence>
<keyword evidence="2" id="KW-1185">Reference proteome</keyword>
<accession>A0A7M7J7I0</accession>
<dbReference type="KEGG" id="vde:111244769"/>
<organism evidence="1 2">
    <name type="scientific">Varroa destructor</name>
    <name type="common">Honeybee mite</name>
    <dbReference type="NCBI Taxonomy" id="109461"/>
    <lineage>
        <taxon>Eukaryota</taxon>
        <taxon>Metazoa</taxon>
        <taxon>Ecdysozoa</taxon>
        <taxon>Arthropoda</taxon>
        <taxon>Chelicerata</taxon>
        <taxon>Arachnida</taxon>
        <taxon>Acari</taxon>
        <taxon>Parasitiformes</taxon>
        <taxon>Mesostigmata</taxon>
        <taxon>Gamasina</taxon>
        <taxon>Dermanyssoidea</taxon>
        <taxon>Varroidae</taxon>
        <taxon>Varroa</taxon>
    </lineage>
</organism>